<proteinExistence type="predicted"/>
<keyword evidence="2" id="KW-1185">Reference proteome</keyword>
<comment type="caution">
    <text evidence="1">The sequence shown here is derived from an EMBL/GenBank/DDBJ whole genome shotgun (WGS) entry which is preliminary data.</text>
</comment>
<accession>A0ACC2PHB8</accession>
<reference evidence="1" key="1">
    <citation type="submission" date="2023-04" db="EMBL/GenBank/DDBJ databases">
        <title>A chromosome-level genome assembly of the parasitoid wasp Eretmocerus hayati.</title>
        <authorList>
            <person name="Zhong Y."/>
            <person name="Liu S."/>
            <person name="Liu Y."/>
        </authorList>
    </citation>
    <scope>NUCLEOTIDE SEQUENCE</scope>
    <source>
        <strain evidence="1">ZJU_SS_LIU_2023</strain>
    </source>
</reference>
<evidence type="ECO:0000313" key="1">
    <source>
        <dbReference type="EMBL" id="KAJ8682989.1"/>
    </source>
</evidence>
<sequence length="120" mass="12912">MEFEVEYDQFVDGFEEQDDDLEVEEDEVESNELADELEEGREGAKDCSWVLGSLSMVYTTLRAESAGLSWSVSDDTSSLGCDIRDVGNASGAATSGDKRPSSRAGSNSLEIGVKESIGSK</sequence>
<dbReference type="Proteomes" id="UP001239111">
    <property type="component" value="Chromosome 1"/>
</dbReference>
<organism evidence="1 2">
    <name type="scientific">Eretmocerus hayati</name>
    <dbReference type="NCBI Taxonomy" id="131215"/>
    <lineage>
        <taxon>Eukaryota</taxon>
        <taxon>Metazoa</taxon>
        <taxon>Ecdysozoa</taxon>
        <taxon>Arthropoda</taxon>
        <taxon>Hexapoda</taxon>
        <taxon>Insecta</taxon>
        <taxon>Pterygota</taxon>
        <taxon>Neoptera</taxon>
        <taxon>Endopterygota</taxon>
        <taxon>Hymenoptera</taxon>
        <taxon>Apocrita</taxon>
        <taxon>Proctotrupomorpha</taxon>
        <taxon>Chalcidoidea</taxon>
        <taxon>Aphelinidae</taxon>
        <taxon>Aphelininae</taxon>
        <taxon>Eretmocerus</taxon>
    </lineage>
</organism>
<dbReference type="EMBL" id="CM056741">
    <property type="protein sequence ID" value="KAJ8682989.1"/>
    <property type="molecule type" value="Genomic_DNA"/>
</dbReference>
<gene>
    <name evidence="1" type="ORF">QAD02_018781</name>
</gene>
<evidence type="ECO:0000313" key="2">
    <source>
        <dbReference type="Proteomes" id="UP001239111"/>
    </source>
</evidence>
<protein>
    <submittedName>
        <fullName evidence="1">Uncharacterized protein</fullName>
    </submittedName>
</protein>
<name>A0ACC2PHB8_9HYME</name>